<protein>
    <submittedName>
        <fullName evidence="2">Uncharacterized protein</fullName>
    </submittedName>
</protein>
<sequence>MNFYFDQALEATLTLALHQLEQLENGIGDKRKHSALTRYRQRKFHSFVDEKYNTASPQDFQILFRVSKRQFDKKFTFIYADLEDQNKKAAPSMHKLALFFMFA</sequence>
<evidence type="ECO:0000313" key="2">
    <source>
        <dbReference type="WBParaSite" id="ACRNAN_scaffold6737.g26508.t1"/>
    </source>
</evidence>
<dbReference type="Proteomes" id="UP000887540">
    <property type="component" value="Unplaced"/>
</dbReference>
<reference evidence="2" key="1">
    <citation type="submission" date="2022-11" db="UniProtKB">
        <authorList>
            <consortium name="WormBaseParasite"/>
        </authorList>
    </citation>
    <scope>IDENTIFICATION</scope>
</reference>
<accession>A0A914EBX5</accession>
<dbReference type="AlphaFoldDB" id="A0A914EBX5"/>
<name>A0A914EBX5_9BILA</name>
<organism evidence="1 2">
    <name type="scientific">Acrobeloides nanus</name>
    <dbReference type="NCBI Taxonomy" id="290746"/>
    <lineage>
        <taxon>Eukaryota</taxon>
        <taxon>Metazoa</taxon>
        <taxon>Ecdysozoa</taxon>
        <taxon>Nematoda</taxon>
        <taxon>Chromadorea</taxon>
        <taxon>Rhabditida</taxon>
        <taxon>Tylenchina</taxon>
        <taxon>Cephalobomorpha</taxon>
        <taxon>Cephaloboidea</taxon>
        <taxon>Cephalobidae</taxon>
        <taxon>Acrobeloides</taxon>
    </lineage>
</organism>
<keyword evidence="1" id="KW-1185">Reference proteome</keyword>
<evidence type="ECO:0000313" key="1">
    <source>
        <dbReference type="Proteomes" id="UP000887540"/>
    </source>
</evidence>
<dbReference type="WBParaSite" id="ACRNAN_scaffold6737.g26508.t1">
    <property type="protein sequence ID" value="ACRNAN_scaffold6737.g26508.t1"/>
    <property type="gene ID" value="ACRNAN_scaffold6737.g26508"/>
</dbReference>
<proteinExistence type="predicted"/>